<dbReference type="PATRIC" id="fig|405444.3.peg.2086"/>
<gene>
    <name evidence="2" type="ORF">ABB26_14905</name>
</gene>
<keyword evidence="3" id="KW-1185">Reference proteome</keyword>
<comment type="caution">
    <text evidence="2">The sequence shown here is derived from an EMBL/GenBank/DDBJ whole genome shotgun (WGS) entry which is preliminary data.</text>
</comment>
<dbReference type="STRING" id="405444.ABB26_14905"/>
<accession>A0A0R0C9V8</accession>
<feature type="domain" description="Cyclic di-GMP receptor atypical PilZ" evidence="1">
    <location>
        <begin position="45"/>
        <end position="187"/>
    </location>
</feature>
<evidence type="ECO:0000259" key="1">
    <source>
        <dbReference type="Pfam" id="PF16823"/>
    </source>
</evidence>
<proteinExistence type="predicted"/>
<dbReference type="AlphaFoldDB" id="A0A0R0C9V8"/>
<dbReference type="Pfam" id="PF16823">
    <property type="entry name" value="tPilZ"/>
    <property type="match status" value="1"/>
</dbReference>
<dbReference type="OrthoDB" id="9151696at2"/>
<dbReference type="RefSeq" id="WP_057635485.1">
    <property type="nucleotide sequence ID" value="NZ_LDJI01000027.1"/>
</dbReference>
<organism evidence="2 3">
    <name type="scientific">Stenotrophomonas humi</name>
    <dbReference type="NCBI Taxonomy" id="405444"/>
    <lineage>
        <taxon>Bacteria</taxon>
        <taxon>Pseudomonadati</taxon>
        <taxon>Pseudomonadota</taxon>
        <taxon>Gammaproteobacteria</taxon>
        <taxon>Lysobacterales</taxon>
        <taxon>Lysobacteraceae</taxon>
        <taxon>Stenotrophomonas</taxon>
    </lineage>
</organism>
<reference evidence="2 3" key="1">
    <citation type="submission" date="2015-05" db="EMBL/GenBank/DDBJ databases">
        <title>Genome sequencing and analysis of members of genus Stenotrophomonas.</title>
        <authorList>
            <person name="Patil P.P."/>
            <person name="Midha S."/>
            <person name="Patil P.B."/>
        </authorList>
    </citation>
    <scope>NUCLEOTIDE SEQUENCE [LARGE SCALE GENOMIC DNA]</scope>
    <source>
        <strain evidence="2 3">DSM 18929</strain>
    </source>
</reference>
<dbReference type="InterPro" id="IPR031800">
    <property type="entry name" value="PilZ_atypical"/>
</dbReference>
<dbReference type="EMBL" id="LDJI01000027">
    <property type="protein sequence ID" value="KRG62958.1"/>
    <property type="molecule type" value="Genomic_DNA"/>
</dbReference>
<protein>
    <recommendedName>
        <fullName evidence="1">Cyclic di-GMP receptor atypical PilZ domain-containing protein</fullName>
    </recommendedName>
</protein>
<evidence type="ECO:0000313" key="2">
    <source>
        <dbReference type="EMBL" id="KRG62958.1"/>
    </source>
</evidence>
<dbReference type="Proteomes" id="UP000050864">
    <property type="component" value="Unassembled WGS sequence"/>
</dbReference>
<sequence length="189" mass="20918">MTPDSLSHPAEVELFDDTLTCDVILPVVFEAGASVQRPGASEVLLRSVALVEDSRSGDDSEERAESSAQLQRLEARMDLTLVLLGRLLQQSNATLPTRPMRWSRHGLRIDLEQPANVSPGTAGVVRLQPAEWLPDNIELPVLVLAETGTAGQSHLWLRLHNASDALGSALERHLFRLHRRQIADSRRNR</sequence>
<name>A0A0R0C9V8_9GAMM</name>
<evidence type="ECO:0000313" key="3">
    <source>
        <dbReference type="Proteomes" id="UP000050864"/>
    </source>
</evidence>